<comment type="caution">
    <text evidence="3">The sequence shown here is derived from an EMBL/GenBank/DDBJ whole genome shotgun (WGS) entry which is preliminary data.</text>
</comment>
<dbReference type="InterPro" id="IPR013149">
    <property type="entry name" value="ADH-like_C"/>
</dbReference>
<dbReference type="SMART" id="SM00829">
    <property type="entry name" value="PKS_ER"/>
    <property type="match status" value="1"/>
</dbReference>
<dbReference type="Pfam" id="PF16884">
    <property type="entry name" value="ADH_N_2"/>
    <property type="match status" value="1"/>
</dbReference>
<dbReference type="InterPro" id="IPR045010">
    <property type="entry name" value="MDR_fam"/>
</dbReference>
<evidence type="ECO:0000259" key="2">
    <source>
        <dbReference type="SMART" id="SM00829"/>
    </source>
</evidence>
<dbReference type="InterPro" id="IPR036291">
    <property type="entry name" value="NAD(P)-bd_dom_sf"/>
</dbReference>
<organism evidence="3 4">
    <name type="scientific">marine gamma proteobacterium HTCC2143</name>
    <dbReference type="NCBI Taxonomy" id="247633"/>
    <lineage>
        <taxon>Bacteria</taxon>
        <taxon>Pseudomonadati</taxon>
        <taxon>Pseudomonadota</taxon>
        <taxon>Gammaproteobacteria</taxon>
        <taxon>Cellvibrionales</taxon>
        <taxon>Spongiibacteraceae</taxon>
        <taxon>BD1-7 clade</taxon>
    </lineage>
</organism>
<evidence type="ECO:0000313" key="4">
    <source>
        <dbReference type="Proteomes" id="UP000004931"/>
    </source>
</evidence>
<dbReference type="CDD" id="cd05288">
    <property type="entry name" value="PGDH"/>
    <property type="match status" value="1"/>
</dbReference>
<keyword evidence="4" id="KW-1185">Reference proteome</keyword>
<dbReference type="InterPro" id="IPR020843">
    <property type="entry name" value="ER"/>
</dbReference>
<keyword evidence="1" id="KW-0560">Oxidoreductase</keyword>
<dbReference type="OrthoDB" id="9805663at2"/>
<dbReference type="PANTHER" id="PTHR43205">
    <property type="entry name" value="PROSTAGLANDIN REDUCTASE"/>
    <property type="match status" value="1"/>
</dbReference>
<dbReference type="PANTHER" id="PTHR43205:SF7">
    <property type="entry name" value="PROSTAGLANDIN REDUCTASE 1"/>
    <property type="match status" value="1"/>
</dbReference>
<sequence>MTAINNTKIVLKSRPVGMPVDSDFEILSVPQRAPGSDEMLLKTLWLSLDPYMRGRMSDRKSYAKPLELGDVITGGIVSQVVESNIADYPVGTLVSGMYGWQSYAIAKADDYRLFKVDPELAPISTAVGTTGMPGQTAYFGLLRVGEPKAGETVVVSAASGAVGSVVGQIAKIEGCRAVGIAGGQAKCDYVINELGFDACVDYKAEDFPQQLAAACPAGVDVYFENVGGAVLEAVAPLLNKGARVPICGYISAYNATSEDQIRTPEEVFNGLAHPPFNRFFIVTEWIEEFEESTRRLGQWIKEGKLKYRETVVEGIDSAPSAFRMLFTGENFGKLMIKVADPV</sequence>
<dbReference type="InterPro" id="IPR041694">
    <property type="entry name" value="ADH_N_2"/>
</dbReference>
<dbReference type="SUPFAM" id="SSF51735">
    <property type="entry name" value="NAD(P)-binding Rossmann-fold domains"/>
    <property type="match status" value="1"/>
</dbReference>
<gene>
    <name evidence="3" type="ORF">GP2143_01885</name>
</gene>
<dbReference type="Gene3D" id="3.90.180.10">
    <property type="entry name" value="Medium-chain alcohol dehydrogenases, catalytic domain"/>
    <property type="match status" value="1"/>
</dbReference>
<dbReference type="EMBL" id="AAVT01000009">
    <property type="protein sequence ID" value="EAW30254.1"/>
    <property type="molecule type" value="Genomic_DNA"/>
</dbReference>
<dbReference type="GO" id="GO:0016628">
    <property type="term" value="F:oxidoreductase activity, acting on the CH-CH group of donors, NAD or NADP as acceptor"/>
    <property type="evidence" value="ECO:0007669"/>
    <property type="project" value="InterPro"/>
</dbReference>
<dbReference type="Gene3D" id="3.40.50.720">
    <property type="entry name" value="NAD(P)-binding Rossmann-like Domain"/>
    <property type="match status" value="1"/>
</dbReference>
<dbReference type="SUPFAM" id="SSF50129">
    <property type="entry name" value="GroES-like"/>
    <property type="match status" value="2"/>
</dbReference>
<accession>A0YG04</accession>
<dbReference type="Proteomes" id="UP000004931">
    <property type="component" value="Unassembled WGS sequence"/>
</dbReference>
<dbReference type="STRING" id="247633.GP2143_01885"/>
<dbReference type="Pfam" id="PF00107">
    <property type="entry name" value="ADH_zinc_N"/>
    <property type="match status" value="1"/>
</dbReference>
<evidence type="ECO:0000313" key="3">
    <source>
        <dbReference type="EMBL" id="EAW30254.1"/>
    </source>
</evidence>
<dbReference type="AlphaFoldDB" id="A0YG04"/>
<evidence type="ECO:0000256" key="1">
    <source>
        <dbReference type="ARBA" id="ARBA00023002"/>
    </source>
</evidence>
<reference evidence="3 4" key="1">
    <citation type="journal article" date="2010" name="J. Bacteriol.">
        <title>Genome sequence of the oligotrophic marine Gammaproteobacterium HTCC2143, isolated from the Oregon Coast.</title>
        <authorList>
            <person name="Oh H.M."/>
            <person name="Kang I."/>
            <person name="Ferriera S."/>
            <person name="Giovannoni S.J."/>
            <person name="Cho J.C."/>
        </authorList>
    </citation>
    <scope>NUCLEOTIDE SEQUENCE [LARGE SCALE GENOMIC DNA]</scope>
    <source>
        <strain evidence="3 4">HTCC2143</strain>
    </source>
</reference>
<dbReference type="InterPro" id="IPR011032">
    <property type="entry name" value="GroES-like_sf"/>
</dbReference>
<dbReference type="FunFam" id="3.40.50.720:FF:000121">
    <property type="entry name" value="Prostaglandin reductase 2"/>
    <property type="match status" value="1"/>
</dbReference>
<feature type="domain" description="Enoyl reductase (ER)" evidence="2">
    <location>
        <begin position="21"/>
        <end position="336"/>
    </location>
</feature>
<protein>
    <submittedName>
        <fullName evidence="3">Probable NADP-dependent oxidoreductase</fullName>
    </submittedName>
</protein>
<name>A0YG04_9GAMM</name>
<proteinExistence type="predicted"/>
<dbReference type="eggNOG" id="COG2130">
    <property type="taxonomic scope" value="Bacteria"/>
</dbReference>